<evidence type="ECO:0000313" key="1">
    <source>
        <dbReference type="EMBL" id="ARE22107.1"/>
    </source>
</evidence>
<accession>A0A1V0P5X8</accession>
<dbReference type="RefSeq" id="WP_014567966.1">
    <property type="nucleotide sequence ID" value="NZ_AP018502.1"/>
</dbReference>
<evidence type="ECO:0000313" key="2">
    <source>
        <dbReference type="EMBL" id="BCO07473.1"/>
    </source>
</evidence>
<proteinExistence type="predicted"/>
<geneLocation type="plasmid" evidence="2 4">
    <name>pEPSC3</name>
</geneLocation>
<sequence>MKDKMTNQTIVDIRQKEDTVYNPLEIKENFTQTQIEKTAEMLGIEKNILIRFNKDMEKQGKSINFITFEKCLIKHNEQKTKNKKSKFEN</sequence>
<dbReference type="Proteomes" id="UP000595253">
    <property type="component" value="Plasmid pEPSC3"/>
</dbReference>
<geneLocation type="plasmid" evidence="1 3">
    <name>pJM3B</name>
</geneLocation>
<dbReference type="Proteomes" id="UP000192161">
    <property type="component" value="Plasmid pJM3B"/>
</dbReference>
<evidence type="ECO:0000313" key="3">
    <source>
        <dbReference type="Proteomes" id="UP000192161"/>
    </source>
</evidence>
<organism evidence="2 4">
    <name type="scientific">Lactococcus lactis subsp. cremoris</name>
    <name type="common">Streptococcus cremoris</name>
    <dbReference type="NCBI Taxonomy" id="1359"/>
    <lineage>
        <taxon>Bacteria</taxon>
        <taxon>Bacillati</taxon>
        <taxon>Bacillota</taxon>
        <taxon>Bacilli</taxon>
        <taxon>Lactobacillales</taxon>
        <taxon>Streptococcaceae</taxon>
        <taxon>Lactococcus</taxon>
    </lineage>
</organism>
<name>A0A1V0P5X8_LACLC</name>
<dbReference type="AlphaFoldDB" id="A0A1V0P5X8"/>
<protein>
    <submittedName>
        <fullName evidence="2">Uncharacterized protein</fullName>
    </submittedName>
</protein>
<dbReference type="EMBL" id="AP024225">
    <property type="protein sequence ID" value="BCO07473.1"/>
    <property type="molecule type" value="Genomic_DNA"/>
</dbReference>
<reference evidence="1" key="3">
    <citation type="submission" date="2023-04" db="EMBL/GenBank/DDBJ databases">
        <authorList>
            <person name="McDonnell B."/>
        </authorList>
    </citation>
    <scope>NUCLEOTIDE SEQUENCE</scope>
    <source>
        <strain evidence="1">JM3</strain>
        <plasmid evidence="1">pJM3B</plasmid>
    </source>
</reference>
<keyword evidence="2" id="KW-0614">Plasmid</keyword>
<evidence type="ECO:0000313" key="4">
    <source>
        <dbReference type="Proteomes" id="UP000595253"/>
    </source>
</evidence>
<reference evidence="2 4" key="2">
    <citation type="submission" date="2020-12" db="EMBL/GenBank/DDBJ databases">
        <title>Complete genome sequence of lactococcus lactis subsp. cremoris strain EPSC and strain G3-2.</title>
        <authorList>
            <person name="Kita K."/>
            <person name="Ishikawa S."/>
        </authorList>
    </citation>
    <scope>NUCLEOTIDE SEQUENCE [LARGE SCALE GENOMIC DNA]</scope>
    <source>
        <strain evidence="2 4">EPSC</strain>
        <plasmid evidence="2 4">pEPSC3</plasmid>
    </source>
</reference>
<reference evidence="1 3" key="1">
    <citation type="journal article" date="2017" name="BMC Genomics">
        <title>Comparative and functional genomics of the Lactococcus lactis taxon; insights into evolution and niche adaptation.</title>
        <authorList>
            <person name="Kelleher P."/>
            <person name="Bottacini F."/>
            <person name="Mahony J."/>
            <person name="Kilcawley K.N."/>
            <person name="van Sinderen D."/>
        </authorList>
    </citation>
    <scope>NUCLEOTIDE SEQUENCE [LARGE SCALE GENOMIC DNA]</scope>
    <source>
        <strain evidence="1 3">JM3</strain>
    </source>
</reference>
<gene>
    <name evidence="2" type="ORF">LLC_27130</name>
    <name evidence="1" type="ORF">LLJM3_04325</name>
</gene>
<dbReference type="EMBL" id="CP016738">
    <property type="protein sequence ID" value="ARE22107.1"/>
    <property type="molecule type" value="Genomic_DNA"/>
</dbReference>